<protein>
    <submittedName>
        <fullName evidence="10">Phenolpthiocerol synthesis polyketide synthase ppsB</fullName>
    </submittedName>
</protein>
<dbReference type="SUPFAM" id="SSF50129">
    <property type="entry name" value="GroES-like"/>
    <property type="match status" value="1"/>
</dbReference>
<dbReference type="Pfam" id="PF21089">
    <property type="entry name" value="PKS_DH_N"/>
    <property type="match status" value="1"/>
</dbReference>
<dbReference type="GO" id="GO:1901336">
    <property type="term" value="P:lactone biosynthetic process"/>
    <property type="evidence" value="ECO:0007669"/>
    <property type="project" value="UniProtKB-ARBA"/>
</dbReference>
<dbReference type="InterPro" id="IPR001227">
    <property type="entry name" value="Ac_transferase_dom_sf"/>
</dbReference>
<reference evidence="10 11" key="1">
    <citation type="journal article" date="2018" name="Front. Microbiol.">
        <title>Genome-Wide Analysis of Corynespora cassiicola Leaf Fall Disease Putative Effectors.</title>
        <authorList>
            <person name="Lopez D."/>
            <person name="Ribeiro S."/>
            <person name="Label P."/>
            <person name="Fumanal B."/>
            <person name="Venisse J.S."/>
            <person name="Kohler A."/>
            <person name="de Oliveira R.R."/>
            <person name="Labutti K."/>
            <person name="Lipzen A."/>
            <person name="Lail K."/>
            <person name="Bauer D."/>
            <person name="Ohm R.A."/>
            <person name="Barry K.W."/>
            <person name="Spatafora J."/>
            <person name="Grigoriev I.V."/>
            <person name="Martin F.M."/>
            <person name="Pujade-Renaud V."/>
        </authorList>
    </citation>
    <scope>NUCLEOTIDE SEQUENCE [LARGE SCALE GENOMIC DNA]</scope>
    <source>
        <strain evidence="10 11">Philippines</strain>
    </source>
</reference>
<dbReference type="PROSITE" id="PS52019">
    <property type="entry name" value="PKS_MFAS_DH"/>
    <property type="match status" value="1"/>
</dbReference>
<dbReference type="InterPro" id="IPR036291">
    <property type="entry name" value="NAD(P)-bd_dom_sf"/>
</dbReference>
<dbReference type="Gene3D" id="3.10.129.110">
    <property type="entry name" value="Polyketide synthase dehydratase"/>
    <property type="match status" value="1"/>
</dbReference>
<keyword evidence="4" id="KW-0560">Oxidoreductase</keyword>
<dbReference type="InterPro" id="IPR002328">
    <property type="entry name" value="ADH_Zn_CS"/>
</dbReference>
<dbReference type="GO" id="GO:0031177">
    <property type="term" value="F:phosphopantetheine binding"/>
    <property type="evidence" value="ECO:0007669"/>
    <property type="project" value="InterPro"/>
</dbReference>
<dbReference type="InterPro" id="IPR049552">
    <property type="entry name" value="PKS_DH_N"/>
</dbReference>
<dbReference type="SUPFAM" id="SSF47336">
    <property type="entry name" value="ACP-like"/>
    <property type="match status" value="1"/>
</dbReference>
<keyword evidence="1" id="KW-0596">Phosphopantetheine</keyword>
<dbReference type="SUPFAM" id="SSF51735">
    <property type="entry name" value="NAD(P)-binding Rossmann-fold domains"/>
    <property type="match status" value="2"/>
</dbReference>
<dbReference type="Pfam" id="PF13602">
    <property type="entry name" value="ADH_zinc_N_2"/>
    <property type="match status" value="1"/>
</dbReference>
<dbReference type="GO" id="GO:0004312">
    <property type="term" value="F:fatty acid synthase activity"/>
    <property type="evidence" value="ECO:0007669"/>
    <property type="project" value="TreeGrafter"/>
</dbReference>
<dbReference type="InterPro" id="IPR042104">
    <property type="entry name" value="PKS_dehydratase_sf"/>
</dbReference>
<proteinExistence type="predicted"/>
<dbReference type="Gene3D" id="1.10.1200.10">
    <property type="entry name" value="ACP-like"/>
    <property type="match status" value="1"/>
</dbReference>
<dbReference type="InterPro" id="IPR049551">
    <property type="entry name" value="PKS_DH_C"/>
</dbReference>
<dbReference type="PROSITE" id="PS00059">
    <property type="entry name" value="ADH_ZINC"/>
    <property type="match status" value="1"/>
</dbReference>
<dbReference type="GO" id="GO:0006633">
    <property type="term" value="P:fatty acid biosynthetic process"/>
    <property type="evidence" value="ECO:0007669"/>
    <property type="project" value="TreeGrafter"/>
</dbReference>
<dbReference type="PROSITE" id="PS52004">
    <property type="entry name" value="KS3_2"/>
    <property type="match status" value="1"/>
</dbReference>
<evidence type="ECO:0000313" key="11">
    <source>
        <dbReference type="Proteomes" id="UP000240883"/>
    </source>
</evidence>
<dbReference type="GO" id="GO:0008270">
    <property type="term" value="F:zinc ion binding"/>
    <property type="evidence" value="ECO:0007669"/>
    <property type="project" value="InterPro"/>
</dbReference>
<feature type="region of interest" description="N-terminal hotdog fold" evidence="6">
    <location>
        <begin position="924"/>
        <end position="1058"/>
    </location>
</feature>
<dbReference type="InterPro" id="IPR014043">
    <property type="entry name" value="Acyl_transferase_dom"/>
</dbReference>
<feature type="region of interest" description="C-terminal hotdog fold" evidence="6">
    <location>
        <begin position="1086"/>
        <end position="1241"/>
    </location>
</feature>
<dbReference type="SMART" id="SM00826">
    <property type="entry name" value="PKS_DH"/>
    <property type="match status" value="1"/>
</dbReference>
<dbReference type="Gene3D" id="3.40.366.10">
    <property type="entry name" value="Malonyl-Coenzyme A Acyl Carrier Protein, domain 2"/>
    <property type="match status" value="1"/>
</dbReference>
<feature type="active site" description="Proton acceptor; for dehydratase activity" evidence="6">
    <location>
        <position position="956"/>
    </location>
</feature>
<feature type="domain" description="PKS/mFAS DH" evidence="9">
    <location>
        <begin position="924"/>
        <end position="1241"/>
    </location>
</feature>
<dbReference type="InterPro" id="IPR020806">
    <property type="entry name" value="PKS_PP-bd"/>
</dbReference>
<keyword evidence="11" id="KW-1185">Reference proteome</keyword>
<evidence type="ECO:0000256" key="3">
    <source>
        <dbReference type="ARBA" id="ARBA00022679"/>
    </source>
</evidence>
<evidence type="ECO:0000256" key="6">
    <source>
        <dbReference type="PROSITE-ProRule" id="PRU01363"/>
    </source>
</evidence>
<evidence type="ECO:0000256" key="4">
    <source>
        <dbReference type="ARBA" id="ARBA00023002"/>
    </source>
</evidence>
<dbReference type="Pfam" id="PF00698">
    <property type="entry name" value="Acyl_transf_1"/>
    <property type="match status" value="1"/>
</dbReference>
<dbReference type="PROSITE" id="PS00012">
    <property type="entry name" value="PHOSPHOPANTETHEINE"/>
    <property type="match status" value="1"/>
</dbReference>
<dbReference type="Pfam" id="PF23114">
    <property type="entry name" value="NAD-bd_HRPKS_sdrA"/>
    <property type="match status" value="1"/>
</dbReference>
<dbReference type="PANTHER" id="PTHR43775">
    <property type="entry name" value="FATTY ACID SYNTHASE"/>
    <property type="match status" value="1"/>
</dbReference>
<dbReference type="InterPro" id="IPR020843">
    <property type="entry name" value="ER"/>
</dbReference>
<dbReference type="SUPFAM" id="SSF55048">
    <property type="entry name" value="Probable ACP-binding domain of malonyl-CoA ACP transacylase"/>
    <property type="match status" value="1"/>
</dbReference>
<evidence type="ECO:0000259" key="9">
    <source>
        <dbReference type="PROSITE" id="PS52019"/>
    </source>
</evidence>
<dbReference type="SMART" id="SM00822">
    <property type="entry name" value="PKS_KR"/>
    <property type="match status" value="1"/>
</dbReference>
<dbReference type="Proteomes" id="UP000240883">
    <property type="component" value="Unassembled WGS sequence"/>
</dbReference>
<name>A0A2T2NS18_CORCC</name>
<dbReference type="Pfam" id="PF02801">
    <property type="entry name" value="Ketoacyl-synt_C"/>
    <property type="match status" value="1"/>
</dbReference>
<gene>
    <name evidence="10" type="ORF">BS50DRAFT_676138</name>
</gene>
<dbReference type="OrthoDB" id="329835at2759"/>
<dbReference type="InterPro" id="IPR050091">
    <property type="entry name" value="PKS_NRPS_Biosynth_Enz"/>
</dbReference>
<dbReference type="InterPro" id="IPR032821">
    <property type="entry name" value="PKS_assoc"/>
</dbReference>
<dbReference type="SMART" id="SM00829">
    <property type="entry name" value="PKS_ER"/>
    <property type="match status" value="1"/>
</dbReference>
<evidence type="ECO:0000256" key="5">
    <source>
        <dbReference type="ARBA" id="ARBA00023268"/>
    </source>
</evidence>
<dbReference type="Gene3D" id="3.40.47.10">
    <property type="match status" value="1"/>
</dbReference>
<dbReference type="STRING" id="1448308.A0A2T2NS18"/>
<dbReference type="SUPFAM" id="SSF52151">
    <property type="entry name" value="FabD/lysophospholipase-like"/>
    <property type="match status" value="1"/>
</dbReference>
<sequence>MAIDTPIAVVGLACRFPGDASTSSKFWDLLKEGKDAYSPTSARWNSDAFYHSNTTRTNTIPTKGGHFLKQDPYVYDAAFFNITATEAVALDPKQRMAMEVTYEALENANLSLQDIWGTQTTCYIGSAVSDYRDSVIRDFMQNPKYHLLGTGEEMISNRISHFLNIHGPSATVATACSSSLMATHMAVQSIKSGEADMAITGGVGLMLTPDFTTHLANLSFLNPAGQSRAFDESAGGYGRGEGCGILILKRLDKALADGDNVRAVIRATGANSDGYTQGVTMPSLEAQAALIKHVYESHGLDYASTQYVEAHGTGTKAGDPIEAEAIFSTIGKGAAGKRKGKLWMGSAKPNIGHLEPAAGVASIIKSVLALEHGLIPPNIRFHNPNPAIPFKDWNMAVPTELTPWPVAQVKRASINGFGMGGTNGHVVLEAFNPSTTNGTTKLLKGSGKPHSKPRLFTFSSHDQAGFKRNATTLAEHLSNLGPAASTPEYLANLAHTLSGARSRLSWRAACVADSALELRDYLTARAGDGASRDGPKRIGFVFTGQGAQWARMGIEMLDRPIFKASVAKSAQYLSEMGCTWDPVAELLKSQEEGSRLSQPEISQPICSVLQIALVDELRAWGVTPSRVVGHSSGEIGAAYSIGALGHRDAIAAAYFRGVAATKLLKESQDLKLGMMAVGCSRDDAELLISQSTFSNGGKATVACVNSPSSVTLSGDVESLEQLRAVFDERKVFARRLKVEMAYHSTYMNNVMNHYLSTIDDIEPLEAFEGQGIMVSSVTGYEINPESLGPYYWVRNLVSPVLFSDAVKELVSPDDGEGNTVDLLVEVGPHGALGGPVEQILSHNSIEKVDYASMITRGKDALKTSLQLASKLFLAGFKLDLAQVNGDGQARLLTDLPPYQFNHSKAFRHETRIQRELMTRQFPNKSLLGAKTAMMDETQHVWRGFIRLADEPWIRGHTIGNTVLLPAAGMISMALSAAEQLAEPEKTLRALRLRDVSFFAAMALPEDSATEVITTLRPHLIATSDSSSAWWEFTISSCVGVDQLRDNCRGLVAIEYKESTSAQMNFENAELEAARIADYHRIIKESPETLSNNEFYTQCAKISWNYGELFQGIEKSYLGDGQTAYDVKIVDIGETYSRGLERPFLINGATLDAIIHGAFGSTYRNKSFQQEKPLLPTYIGEMEISLEIPDDVGYILPTSCVSKKLGFKALSSTIVSFDETVSKTFLSMVDFRLTELGNDDSQEDGKVEVDPAEITSDVRWNYALELMKPSEIADVVSAVPQEDRAAQLLHMLIHDNPSANIIELVPESDALSYTVVPQLPKGTVLPSHVKYAVAAGVAADLDSSTLFGDAFSLGGAEDPLPTEITLADLLVVPQSASTIEDVDKILARLVGLSKPNAAVILASGNKTTPALEAKGFRLVFAVEGAALYKQQTEGTNGVSTSERDFVIIEPSAPSVNTKAFAVTLQKVLGEEGIKSMTTSWSDLSTQSFNDSEGKTFISLVELETPLLDNLSEPDFEKIKKMVANCEHLLWITGSHNPSMAVVDGLSRTARNENASLKFQVLHLLSSADAALKTGPMLAIRLATSYTKDGEFREHNGLPKVSRFYNSVEGNESVRYCLEDSVRVQPLKDNDASEALRLTIGKPGLLDSLAFIHDERFDAALGDMEIEIDVRATGVNFKDVMASMGLVEVSLIGHEASGTVVAVGSNATDRFQLGDRVVISGEGMHATRLRSDHRLAVKIPDTMSFEEAAVLPTVHATAYHALVNVAKLRPGQSVLIHAAAGGVGQAALQLAKYLQLVAYVTVGSDDKRQLVMEKYGVPETHIFNSRDASFVKSIKRVTKGRGVDCVLNSLSGELLRSSWECVAMFGTFVEIGLRDITNNMRLDMRPFIKCTTFAFINLTNFFDDHKDIAGQILQDTFNLVHKGVLYAPSPLTAYPVGEIESAFRTMQRGKHRGKLALSYPEGAQAKVYRRAKDSLKLDSNATYLIVGGLGGLGRSLAREFVACGAQNIAFLSRSGASDAKAQDTIHELAAAGAQIKAYRADVADEKSFLAAMAECSNELPPVRGVVQMAMVLRDSVIENMSYADWTVPLRPKVQGTWNLHRFFDASRPLDFFIACSSVSGVCGNAGQAQYAAGNTYQDALAQHRRSQGLKAVSVNLGIMKDVGAIAESAGVGNNLSQWEDVIGIREPAFHALVKSLIARQRDDDACPAQVCTGLGSADLIAAHRLPLPYYFADPRLGPLAVTSVAAQAAAGEQGSAASLASRLAGATPEQAAEVVLHALVSKIADMLQIPASEVDPSKPMYRYGVDSLVALEVRNWITRELKANIALLEILAAVPMVAFAAKIAEKSKLVGGAE</sequence>
<keyword evidence="5" id="KW-0511">Multifunctional enzyme</keyword>
<dbReference type="Pfam" id="PF16197">
    <property type="entry name" value="KAsynt_C_assoc"/>
    <property type="match status" value="1"/>
</dbReference>
<evidence type="ECO:0000256" key="1">
    <source>
        <dbReference type="ARBA" id="ARBA00022450"/>
    </source>
</evidence>
<dbReference type="InterPro" id="IPR016036">
    <property type="entry name" value="Malonyl_transacylase_ACP-bd"/>
</dbReference>
<dbReference type="PROSITE" id="PS01162">
    <property type="entry name" value="QOR_ZETA_CRYSTAL"/>
    <property type="match status" value="1"/>
</dbReference>
<dbReference type="InterPro" id="IPR009081">
    <property type="entry name" value="PP-bd_ACP"/>
</dbReference>
<dbReference type="InterPro" id="IPR011032">
    <property type="entry name" value="GroES-like_sf"/>
</dbReference>
<dbReference type="InterPro" id="IPR002364">
    <property type="entry name" value="Quin_OxRdtase/zeta-crystal_CS"/>
</dbReference>
<dbReference type="InterPro" id="IPR057326">
    <property type="entry name" value="KR_dom"/>
</dbReference>
<dbReference type="GO" id="GO:0030639">
    <property type="term" value="P:polyketide biosynthetic process"/>
    <property type="evidence" value="ECO:0007669"/>
    <property type="project" value="UniProtKB-ARBA"/>
</dbReference>
<dbReference type="InterPro" id="IPR056501">
    <property type="entry name" value="NAD-bd_HRPKS_sdrA"/>
</dbReference>
<dbReference type="InterPro" id="IPR014030">
    <property type="entry name" value="Ketoacyl_synth_N"/>
</dbReference>
<dbReference type="FunFam" id="3.40.50.720:FF:000209">
    <property type="entry name" value="Polyketide synthase Pks12"/>
    <property type="match status" value="1"/>
</dbReference>
<dbReference type="SMART" id="SM00825">
    <property type="entry name" value="PKS_KS"/>
    <property type="match status" value="1"/>
</dbReference>
<feature type="active site" description="Proton donor; for dehydratase activity" evidence="6">
    <location>
        <position position="1151"/>
    </location>
</feature>
<feature type="domain" description="Carrier" evidence="7">
    <location>
        <begin position="2268"/>
        <end position="2345"/>
    </location>
</feature>
<dbReference type="Pfam" id="PF23297">
    <property type="entry name" value="ACP_SdgA_C"/>
    <property type="match status" value="1"/>
</dbReference>
<dbReference type="SMART" id="SM00827">
    <property type="entry name" value="PKS_AT"/>
    <property type="match status" value="1"/>
</dbReference>
<dbReference type="CDD" id="cd00833">
    <property type="entry name" value="PKS"/>
    <property type="match status" value="1"/>
</dbReference>
<dbReference type="EMBL" id="KZ678134">
    <property type="protein sequence ID" value="PSN68227.1"/>
    <property type="molecule type" value="Genomic_DNA"/>
</dbReference>
<dbReference type="InterPro" id="IPR020807">
    <property type="entry name" value="PKS_DH"/>
</dbReference>
<keyword evidence="2" id="KW-0597">Phosphoprotein</keyword>
<dbReference type="InterPro" id="IPR014031">
    <property type="entry name" value="Ketoacyl_synth_C"/>
</dbReference>
<evidence type="ECO:0000313" key="10">
    <source>
        <dbReference type="EMBL" id="PSN68227.1"/>
    </source>
</evidence>
<dbReference type="Gene3D" id="3.40.50.720">
    <property type="entry name" value="NAD(P)-binding Rossmann-like Domain"/>
    <property type="match status" value="2"/>
</dbReference>
<dbReference type="CDD" id="cd05195">
    <property type="entry name" value="enoyl_red"/>
    <property type="match status" value="1"/>
</dbReference>
<dbReference type="Pfam" id="PF14765">
    <property type="entry name" value="PS-DH"/>
    <property type="match status" value="1"/>
</dbReference>
<evidence type="ECO:0000259" key="7">
    <source>
        <dbReference type="PROSITE" id="PS50075"/>
    </source>
</evidence>
<dbReference type="InterPro" id="IPR049900">
    <property type="entry name" value="PKS_mFAS_DH"/>
</dbReference>
<dbReference type="InterPro" id="IPR020841">
    <property type="entry name" value="PKS_Beta-ketoAc_synthase_dom"/>
</dbReference>
<dbReference type="SMART" id="SM00823">
    <property type="entry name" value="PKS_PP"/>
    <property type="match status" value="1"/>
</dbReference>
<dbReference type="InterPro" id="IPR006162">
    <property type="entry name" value="Ppantetheine_attach_site"/>
</dbReference>
<dbReference type="Pfam" id="PF08659">
    <property type="entry name" value="KR"/>
    <property type="match status" value="1"/>
</dbReference>
<dbReference type="InterPro" id="IPR016035">
    <property type="entry name" value="Acyl_Trfase/lysoPLipase"/>
</dbReference>
<dbReference type="PROSITE" id="PS50075">
    <property type="entry name" value="CARRIER"/>
    <property type="match status" value="1"/>
</dbReference>
<dbReference type="Gene3D" id="3.90.180.10">
    <property type="entry name" value="Medium-chain alcohol dehydrogenases, catalytic domain"/>
    <property type="match status" value="1"/>
</dbReference>
<dbReference type="InterPro" id="IPR016039">
    <property type="entry name" value="Thiolase-like"/>
</dbReference>
<keyword evidence="3" id="KW-0808">Transferase</keyword>
<dbReference type="PANTHER" id="PTHR43775:SF29">
    <property type="entry name" value="ASPERFURANONE POLYKETIDE SYNTHASE AFOG-RELATED"/>
    <property type="match status" value="1"/>
</dbReference>
<evidence type="ECO:0000259" key="8">
    <source>
        <dbReference type="PROSITE" id="PS52004"/>
    </source>
</evidence>
<feature type="domain" description="Ketosynthase family 3 (KS3)" evidence="8">
    <location>
        <begin position="4"/>
        <end position="430"/>
    </location>
</feature>
<dbReference type="InterPro" id="IPR013154">
    <property type="entry name" value="ADH-like_N"/>
</dbReference>
<dbReference type="InterPro" id="IPR013968">
    <property type="entry name" value="PKS_KR"/>
</dbReference>
<dbReference type="SUPFAM" id="SSF53901">
    <property type="entry name" value="Thiolase-like"/>
    <property type="match status" value="1"/>
</dbReference>
<dbReference type="Pfam" id="PF08240">
    <property type="entry name" value="ADH_N"/>
    <property type="match status" value="1"/>
</dbReference>
<accession>A0A2T2NS18</accession>
<dbReference type="Pfam" id="PF00109">
    <property type="entry name" value="ketoacyl-synt"/>
    <property type="match status" value="1"/>
</dbReference>
<evidence type="ECO:0000256" key="2">
    <source>
        <dbReference type="ARBA" id="ARBA00022553"/>
    </source>
</evidence>
<dbReference type="GO" id="GO:0016491">
    <property type="term" value="F:oxidoreductase activity"/>
    <property type="evidence" value="ECO:0007669"/>
    <property type="project" value="UniProtKB-KW"/>
</dbReference>
<organism evidence="10 11">
    <name type="scientific">Corynespora cassiicola Philippines</name>
    <dbReference type="NCBI Taxonomy" id="1448308"/>
    <lineage>
        <taxon>Eukaryota</taxon>
        <taxon>Fungi</taxon>
        <taxon>Dikarya</taxon>
        <taxon>Ascomycota</taxon>
        <taxon>Pezizomycotina</taxon>
        <taxon>Dothideomycetes</taxon>
        <taxon>Pleosporomycetidae</taxon>
        <taxon>Pleosporales</taxon>
        <taxon>Corynesporascaceae</taxon>
        <taxon>Corynespora</taxon>
    </lineage>
</organism>
<dbReference type="InterPro" id="IPR036736">
    <property type="entry name" value="ACP-like_sf"/>
</dbReference>